<name>A0A8S2YU20_9BILA</name>
<accession>A0A8S2YU20</accession>
<organism evidence="2 4">
    <name type="scientific">Rotaria magnacalcarata</name>
    <dbReference type="NCBI Taxonomy" id="392030"/>
    <lineage>
        <taxon>Eukaryota</taxon>
        <taxon>Metazoa</taxon>
        <taxon>Spiralia</taxon>
        <taxon>Gnathifera</taxon>
        <taxon>Rotifera</taxon>
        <taxon>Eurotatoria</taxon>
        <taxon>Bdelloidea</taxon>
        <taxon>Philodinida</taxon>
        <taxon>Philodinidae</taxon>
        <taxon>Rotaria</taxon>
    </lineage>
</organism>
<sequence>VDNPIHDNNYNQNGISSLSIDVVRDTTSSMSRSSTRQQSSSSTKTDECVSFI</sequence>
<evidence type="ECO:0000313" key="3">
    <source>
        <dbReference type="EMBL" id="CAF4722740.1"/>
    </source>
</evidence>
<evidence type="ECO:0000256" key="1">
    <source>
        <dbReference type="SAM" id="MobiDB-lite"/>
    </source>
</evidence>
<feature type="region of interest" description="Disordered" evidence="1">
    <location>
        <begin position="1"/>
        <end position="52"/>
    </location>
</feature>
<proteinExistence type="predicted"/>
<comment type="caution">
    <text evidence="2">The sequence shown here is derived from an EMBL/GenBank/DDBJ whole genome shotgun (WGS) entry which is preliminary data.</text>
</comment>
<feature type="non-terminal residue" evidence="2">
    <location>
        <position position="1"/>
    </location>
</feature>
<dbReference type="Proteomes" id="UP000676336">
    <property type="component" value="Unassembled WGS sequence"/>
</dbReference>
<reference evidence="2" key="1">
    <citation type="submission" date="2021-02" db="EMBL/GenBank/DDBJ databases">
        <authorList>
            <person name="Nowell W R."/>
        </authorList>
    </citation>
    <scope>NUCLEOTIDE SEQUENCE</scope>
</reference>
<evidence type="ECO:0000313" key="4">
    <source>
        <dbReference type="Proteomes" id="UP000681967"/>
    </source>
</evidence>
<dbReference type="EMBL" id="CAJOBI010130619">
    <property type="protein sequence ID" value="CAF4722740.1"/>
    <property type="molecule type" value="Genomic_DNA"/>
</dbReference>
<feature type="compositionally biased region" description="Polar residues" evidence="1">
    <location>
        <begin position="1"/>
        <end position="19"/>
    </location>
</feature>
<gene>
    <name evidence="2" type="ORF">BYL167_LOCUS39434</name>
    <name evidence="3" type="ORF">SMN809_LOCUS43923</name>
</gene>
<evidence type="ECO:0000313" key="2">
    <source>
        <dbReference type="EMBL" id="CAF4584146.1"/>
    </source>
</evidence>
<feature type="compositionally biased region" description="Low complexity" evidence="1">
    <location>
        <begin position="26"/>
        <end position="43"/>
    </location>
</feature>
<dbReference type="EMBL" id="CAJOBH010094795">
    <property type="protein sequence ID" value="CAF4584146.1"/>
    <property type="molecule type" value="Genomic_DNA"/>
</dbReference>
<dbReference type="AlphaFoldDB" id="A0A8S2YU20"/>
<dbReference type="Proteomes" id="UP000681967">
    <property type="component" value="Unassembled WGS sequence"/>
</dbReference>
<protein>
    <submittedName>
        <fullName evidence="2">Uncharacterized protein</fullName>
    </submittedName>
</protein>